<organism evidence="2 4">
    <name type="scientific">Phytophthora fragariae</name>
    <dbReference type="NCBI Taxonomy" id="53985"/>
    <lineage>
        <taxon>Eukaryota</taxon>
        <taxon>Sar</taxon>
        <taxon>Stramenopiles</taxon>
        <taxon>Oomycota</taxon>
        <taxon>Peronosporomycetes</taxon>
        <taxon>Peronosporales</taxon>
        <taxon>Peronosporaceae</taxon>
        <taxon>Phytophthora</taxon>
    </lineage>
</organism>
<dbReference type="AlphaFoldDB" id="A0A6A3M960"/>
<sequence length="178" mass="19171">MRCSPPPSEDEIELSQSVVTRAFGLSSGGLQADDEEEQDTAIRLHSLSEATGLESEGGLYDEGAAGSVPWQRSRDLLEVTNDANGVLDGEDSGDYIDQLDDDDDVLSDSDAVEMDAAFLASLQTGNSALSRTAIKDRENALRAMKWTPLSSQYETNIPSYPGLGTEEARPVGELLDVW</sequence>
<protein>
    <recommendedName>
        <fullName evidence="5">PiggyBac transposable element-derived protein domain-containing protein</fullName>
    </recommendedName>
</protein>
<evidence type="ECO:0008006" key="5">
    <source>
        <dbReference type="Google" id="ProtNLM"/>
    </source>
</evidence>
<gene>
    <name evidence="1" type="ORF">PF009_g2812</name>
    <name evidence="2" type="ORF">PF011_g3249</name>
</gene>
<evidence type="ECO:0000313" key="1">
    <source>
        <dbReference type="EMBL" id="KAE8947588.1"/>
    </source>
</evidence>
<accession>A0A6A3M960</accession>
<proteinExistence type="predicted"/>
<dbReference type="Proteomes" id="UP000429523">
    <property type="component" value="Unassembled WGS sequence"/>
</dbReference>
<reference evidence="2 4" key="1">
    <citation type="submission" date="2018-09" db="EMBL/GenBank/DDBJ databases">
        <title>Genomic investigation of the strawberry pathogen Phytophthora fragariae indicates pathogenicity is determined by transcriptional variation in three key races.</title>
        <authorList>
            <person name="Adams T.M."/>
            <person name="Armitage A.D."/>
            <person name="Sobczyk M.K."/>
            <person name="Bates H.J."/>
            <person name="Dunwell J.M."/>
            <person name="Nellist C.F."/>
            <person name="Harrison R.J."/>
        </authorList>
    </citation>
    <scope>NUCLEOTIDE SEQUENCE [LARGE SCALE GENOMIC DNA]</scope>
    <source>
        <strain evidence="1 3">NOV-9</strain>
        <strain evidence="2 4">SCRP245</strain>
    </source>
</reference>
<evidence type="ECO:0000313" key="3">
    <source>
        <dbReference type="Proteomes" id="UP000429523"/>
    </source>
</evidence>
<dbReference type="EMBL" id="QXGF01000076">
    <property type="protein sequence ID" value="KAE8947588.1"/>
    <property type="molecule type" value="Genomic_DNA"/>
</dbReference>
<dbReference type="EMBL" id="QXFW01000106">
    <property type="protein sequence ID" value="KAE9024984.1"/>
    <property type="molecule type" value="Genomic_DNA"/>
</dbReference>
<comment type="caution">
    <text evidence="2">The sequence shown here is derived from an EMBL/GenBank/DDBJ whole genome shotgun (WGS) entry which is preliminary data.</text>
</comment>
<dbReference type="Proteomes" id="UP000460718">
    <property type="component" value="Unassembled WGS sequence"/>
</dbReference>
<name>A0A6A3M960_9STRA</name>
<evidence type="ECO:0000313" key="2">
    <source>
        <dbReference type="EMBL" id="KAE9024984.1"/>
    </source>
</evidence>
<evidence type="ECO:0000313" key="4">
    <source>
        <dbReference type="Proteomes" id="UP000460718"/>
    </source>
</evidence>